<dbReference type="GO" id="GO:0007165">
    <property type="term" value="P:signal transduction"/>
    <property type="evidence" value="ECO:0007669"/>
    <property type="project" value="InterPro"/>
</dbReference>
<evidence type="ECO:0000259" key="2">
    <source>
        <dbReference type="PROSITE" id="PS50017"/>
    </source>
</evidence>
<dbReference type="SUPFAM" id="SSF47986">
    <property type="entry name" value="DEATH domain"/>
    <property type="match status" value="1"/>
</dbReference>
<dbReference type="InterPro" id="IPR011029">
    <property type="entry name" value="DEATH-like_dom_sf"/>
</dbReference>
<protein>
    <recommendedName>
        <fullName evidence="2">Death domain-containing protein</fullName>
    </recommendedName>
</protein>
<sequence length="803" mass="93334">MKKKIEKKNDEKEAERKKRQADAEKTQKKLKDAIEADRKKQVEEAERQRQQEESDRKKKEEETERKKREEAAQKLKEEEEKKQFERNKKKIGHLLCKMPIRIHVPIVSHDDNLMSILKFKLNDEKWKTGKPLREIKLPNKYDRTFVGIELTFKELHKLQVVAIATSKRELVVVDEKGQAFELDMERNFKIKIPPKAFREQTTVSSLAIQWNQKDIKQAAKLYKELRNVKPAGSYIDVACENKTENDGEIEIYDFGWVADAKLQQEQSVSQETIHRCSKYLIQNLNSNNESVIADDDVFDSDFVGELKKIDPQQTGDKNRHILRQLHYSKDGGFDKFIKRLSKTQPGIAKRVQAVQAQVRLSRKDNRSTYEDDFASDFDPDFQKTEGKVCVVSKVSGRPWQVVPLRDNKEFPQSKIVKLPAGNDRFKFLGLVVPEDMSNADICKAAEILESLNCSSRLTIVCRQKRTNQYDFVIECLKPEEKAERLEMLKELEYTIGPPESAELAVVDGEEIEIKFGSNLWLEDYKETPLKIKFFKHLPCEKISMHLEVVNKRDQADDDSYHGYMKYQVTPARLSLQRKGSFVIYIPKPLKEIVLNFPFTEDIQVKVIAKFIACQMAGGNPDSTRWVVYANTLTADNKNLYSNIYRIIDERNKEARQLERCEKFILYWANHHASETDKISRIIGAHHDKKLQKEVNQMLKLYTPGKGPFSNDNLEKMAFVLNEDWEYLALTLDFHAEEIKHIKSIHPGVIRPALKMLDIWRSRESVINQGIALVKIFQTSAKSAKCSPKFIQMITEIFGHLMLH</sequence>
<organism evidence="3 4">
    <name type="scientific">Mytilus edulis</name>
    <name type="common">Blue mussel</name>
    <dbReference type="NCBI Taxonomy" id="6550"/>
    <lineage>
        <taxon>Eukaryota</taxon>
        <taxon>Metazoa</taxon>
        <taxon>Spiralia</taxon>
        <taxon>Lophotrochozoa</taxon>
        <taxon>Mollusca</taxon>
        <taxon>Bivalvia</taxon>
        <taxon>Autobranchia</taxon>
        <taxon>Pteriomorphia</taxon>
        <taxon>Mytilida</taxon>
        <taxon>Mytiloidea</taxon>
        <taxon>Mytilidae</taxon>
        <taxon>Mytilinae</taxon>
        <taxon>Mytilus</taxon>
    </lineage>
</organism>
<evidence type="ECO:0000313" key="4">
    <source>
        <dbReference type="Proteomes" id="UP000683360"/>
    </source>
</evidence>
<keyword evidence="4" id="KW-1185">Reference proteome</keyword>
<gene>
    <name evidence="3" type="ORF">MEDL_5824</name>
</gene>
<reference evidence="3" key="1">
    <citation type="submission" date="2021-03" db="EMBL/GenBank/DDBJ databases">
        <authorList>
            <person name="Bekaert M."/>
        </authorList>
    </citation>
    <scope>NUCLEOTIDE SEQUENCE</scope>
</reference>
<dbReference type="EMBL" id="CAJPWZ010000334">
    <property type="protein sequence ID" value="CAG2190529.1"/>
    <property type="molecule type" value="Genomic_DNA"/>
</dbReference>
<dbReference type="Gene3D" id="1.10.533.10">
    <property type="entry name" value="Death Domain, Fas"/>
    <property type="match status" value="1"/>
</dbReference>
<dbReference type="InterPro" id="IPR000488">
    <property type="entry name" value="Death_dom"/>
</dbReference>
<feature type="region of interest" description="Disordered" evidence="1">
    <location>
        <begin position="1"/>
        <end position="83"/>
    </location>
</feature>
<proteinExistence type="predicted"/>
<evidence type="ECO:0000256" key="1">
    <source>
        <dbReference type="SAM" id="MobiDB-lite"/>
    </source>
</evidence>
<comment type="caution">
    <text evidence="3">The sequence shown here is derived from an EMBL/GenBank/DDBJ whole genome shotgun (WGS) entry which is preliminary data.</text>
</comment>
<name>A0A8S3Q3H5_MYTED</name>
<feature type="domain" description="Death" evidence="2">
    <location>
        <begin position="722"/>
        <end position="763"/>
    </location>
</feature>
<accession>A0A8S3Q3H5</accession>
<feature type="compositionally biased region" description="Basic and acidic residues" evidence="1">
    <location>
        <begin position="7"/>
        <end position="83"/>
    </location>
</feature>
<dbReference type="Proteomes" id="UP000683360">
    <property type="component" value="Unassembled WGS sequence"/>
</dbReference>
<evidence type="ECO:0000313" key="3">
    <source>
        <dbReference type="EMBL" id="CAG2190529.1"/>
    </source>
</evidence>
<dbReference type="CDD" id="cd01670">
    <property type="entry name" value="Death"/>
    <property type="match status" value="1"/>
</dbReference>
<dbReference type="OrthoDB" id="6085938at2759"/>
<dbReference type="AlphaFoldDB" id="A0A8S3Q3H5"/>
<dbReference type="PROSITE" id="PS50017">
    <property type="entry name" value="DEATH_DOMAIN"/>
    <property type="match status" value="1"/>
</dbReference>